<dbReference type="Pfam" id="PF03602">
    <property type="entry name" value="Cons_hypoth95"/>
    <property type="match status" value="1"/>
</dbReference>
<gene>
    <name evidence="3" type="ORF">CES85_4813</name>
</gene>
<dbReference type="AlphaFoldDB" id="A0A248UBQ1"/>
<dbReference type="GO" id="GO:0031167">
    <property type="term" value="P:rRNA methylation"/>
    <property type="evidence" value="ECO:0007669"/>
    <property type="project" value="InterPro"/>
</dbReference>
<protein>
    <submittedName>
        <fullName evidence="3">RNA methyltransferase, RsmD family</fullName>
        <ecNumber evidence="3">2.1.1.-</ecNumber>
    </submittedName>
</protein>
<dbReference type="KEGG" id="och:CES85_4813"/>
<dbReference type="InterPro" id="IPR029063">
    <property type="entry name" value="SAM-dependent_MTases_sf"/>
</dbReference>
<accession>A0A248UBQ1</accession>
<dbReference type="GO" id="GO:0008168">
    <property type="term" value="F:methyltransferase activity"/>
    <property type="evidence" value="ECO:0007669"/>
    <property type="project" value="UniProtKB-KW"/>
</dbReference>
<dbReference type="InterPro" id="IPR004398">
    <property type="entry name" value="RNA_MeTrfase_RsmD"/>
</dbReference>
<dbReference type="CDD" id="cd02440">
    <property type="entry name" value="AdoMet_MTases"/>
    <property type="match status" value="1"/>
</dbReference>
<dbReference type="PROSITE" id="PS00092">
    <property type="entry name" value="N6_MTASE"/>
    <property type="match status" value="1"/>
</dbReference>
<name>A0A248UBQ1_9HYPH</name>
<dbReference type="InterPro" id="IPR002052">
    <property type="entry name" value="DNA_methylase_N6_adenine_CS"/>
</dbReference>
<evidence type="ECO:0000256" key="2">
    <source>
        <dbReference type="ARBA" id="ARBA00022679"/>
    </source>
</evidence>
<sequence>MRIVGGKFRGRALVTPTTNSIRPTTDRTRESLFNILAHSFPDKVEGGRVLDLFAGTGALGLEALSRGARYAVFVEESAEGRGILRQNIEAFGLQGLTKVLRRDACKLGEAGTMEPFDLIFADPPYGRRMGEKALLSALEGSWLNPDALLVLEEDAEASLELDERFVVREERNYGGTIIRLIQLKRTEDLSETGSPVSVAQ</sequence>
<dbReference type="PIRSF" id="PIRSF004553">
    <property type="entry name" value="CHP00095"/>
    <property type="match status" value="1"/>
</dbReference>
<evidence type="ECO:0000313" key="4">
    <source>
        <dbReference type="Proteomes" id="UP000215256"/>
    </source>
</evidence>
<proteinExistence type="predicted"/>
<dbReference type="GO" id="GO:0003676">
    <property type="term" value="F:nucleic acid binding"/>
    <property type="evidence" value="ECO:0007669"/>
    <property type="project" value="InterPro"/>
</dbReference>
<dbReference type="PANTHER" id="PTHR43542">
    <property type="entry name" value="METHYLTRANSFERASE"/>
    <property type="match status" value="1"/>
</dbReference>
<dbReference type="EMBL" id="CP022603">
    <property type="protein sequence ID" value="ASV84022.1"/>
    <property type="molecule type" value="Genomic_DNA"/>
</dbReference>
<dbReference type="Gene3D" id="3.40.50.150">
    <property type="entry name" value="Vaccinia Virus protein VP39"/>
    <property type="match status" value="1"/>
</dbReference>
<keyword evidence="2 3" id="KW-0808">Transferase</keyword>
<dbReference type="SUPFAM" id="SSF53335">
    <property type="entry name" value="S-adenosyl-L-methionine-dependent methyltransferases"/>
    <property type="match status" value="1"/>
</dbReference>
<reference evidence="3 4" key="1">
    <citation type="submission" date="2017-07" db="EMBL/GenBank/DDBJ databases">
        <title>Phylogenetic study on the rhizospheric bacterium Ochrobactrum sp. A44.</title>
        <authorList>
            <person name="Krzyzanowska D.M."/>
            <person name="Ossowicki A."/>
            <person name="Rajewska M."/>
            <person name="Maciag T."/>
            <person name="Kaczynski Z."/>
            <person name="Czerwicka M."/>
            <person name="Jafra S."/>
        </authorList>
    </citation>
    <scope>NUCLEOTIDE SEQUENCE [LARGE SCALE GENOMIC DNA]</scope>
    <source>
        <strain evidence="3 4">A44</strain>
    </source>
</reference>
<dbReference type="NCBIfam" id="TIGR00095">
    <property type="entry name" value="16S rRNA (guanine(966)-N(2))-methyltransferase RsmD"/>
    <property type="match status" value="1"/>
</dbReference>
<dbReference type="RefSeq" id="WP_244923148.1">
    <property type="nucleotide sequence ID" value="NZ_CP022603.1"/>
</dbReference>
<dbReference type="Proteomes" id="UP000215256">
    <property type="component" value="Chromosome 2"/>
</dbReference>
<organism evidence="3 4">
    <name type="scientific">Ochrobactrum quorumnocens</name>
    <dbReference type="NCBI Taxonomy" id="271865"/>
    <lineage>
        <taxon>Bacteria</taxon>
        <taxon>Pseudomonadati</taxon>
        <taxon>Pseudomonadota</taxon>
        <taxon>Alphaproteobacteria</taxon>
        <taxon>Hyphomicrobiales</taxon>
        <taxon>Brucellaceae</taxon>
        <taxon>Brucella/Ochrobactrum group</taxon>
        <taxon>Ochrobactrum</taxon>
    </lineage>
</organism>
<dbReference type="PANTHER" id="PTHR43542:SF1">
    <property type="entry name" value="METHYLTRANSFERASE"/>
    <property type="match status" value="1"/>
</dbReference>
<evidence type="ECO:0000313" key="3">
    <source>
        <dbReference type="EMBL" id="ASV84022.1"/>
    </source>
</evidence>
<keyword evidence="1 3" id="KW-0489">Methyltransferase</keyword>
<dbReference type="EC" id="2.1.1.-" evidence="3"/>
<evidence type="ECO:0000256" key="1">
    <source>
        <dbReference type="ARBA" id="ARBA00022603"/>
    </source>
</evidence>